<name>A0A1W2H7T7_9BACT</name>
<sequence length="75" mass="8682">MKFKPEQAHMLFIFSVSIMMTAVMSFAILLLRIGLKEDFFVIWISDFIVGCIFSLPAGFILVPLIKKWIDKRTAR</sequence>
<gene>
    <name evidence="2" type="ORF">SAMN00777080_3480</name>
</gene>
<proteinExistence type="predicted"/>
<reference evidence="3" key="1">
    <citation type="submission" date="2017-04" db="EMBL/GenBank/DDBJ databases">
        <authorList>
            <person name="Varghese N."/>
            <person name="Submissions S."/>
        </authorList>
    </citation>
    <scope>NUCLEOTIDE SEQUENCE [LARGE SCALE GENOMIC DNA]</scope>
    <source>
        <strain evidence="3">DSM 16537</strain>
    </source>
</reference>
<organism evidence="2 3">
    <name type="scientific">Aquiflexum balticum DSM 16537</name>
    <dbReference type="NCBI Taxonomy" id="758820"/>
    <lineage>
        <taxon>Bacteria</taxon>
        <taxon>Pseudomonadati</taxon>
        <taxon>Bacteroidota</taxon>
        <taxon>Cytophagia</taxon>
        <taxon>Cytophagales</taxon>
        <taxon>Cyclobacteriaceae</taxon>
        <taxon>Aquiflexum</taxon>
    </lineage>
</organism>
<keyword evidence="1" id="KW-0472">Membrane</keyword>
<dbReference type="STRING" id="758820.SAMN00777080_3480"/>
<protein>
    <recommendedName>
        <fullName evidence="4">DUF2798 domain-containing protein</fullName>
    </recommendedName>
</protein>
<dbReference type="InterPro" id="IPR021529">
    <property type="entry name" value="DUF2798"/>
</dbReference>
<keyword evidence="3" id="KW-1185">Reference proteome</keyword>
<evidence type="ECO:0000256" key="1">
    <source>
        <dbReference type="SAM" id="Phobius"/>
    </source>
</evidence>
<dbReference type="Pfam" id="PF11391">
    <property type="entry name" value="DUF2798"/>
    <property type="match status" value="1"/>
</dbReference>
<evidence type="ECO:0000313" key="3">
    <source>
        <dbReference type="Proteomes" id="UP000192333"/>
    </source>
</evidence>
<feature type="transmembrane region" description="Helical" evidence="1">
    <location>
        <begin position="40"/>
        <end position="65"/>
    </location>
</feature>
<dbReference type="EMBL" id="LT838813">
    <property type="protein sequence ID" value="SMD44844.1"/>
    <property type="molecule type" value="Genomic_DNA"/>
</dbReference>
<keyword evidence="1" id="KW-0812">Transmembrane</keyword>
<feature type="transmembrane region" description="Helical" evidence="1">
    <location>
        <begin position="12"/>
        <end position="34"/>
    </location>
</feature>
<evidence type="ECO:0008006" key="4">
    <source>
        <dbReference type="Google" id="ProtNLM"/>
    </source>
</evidence>
<accession>A0A1W2H7T7</accession>
<dbReference type="AlphaFoldDB" id="A0A1W2H7T7"/>
<evidence type="ECO:0000313" key="2">
    <source>
        <dbReference type="EMBL" id="SMD44844.1"/>
    </source>
</evidence>
<keyword evidence="1" id="KW-1133">Transmembrane helix</keyword>
<dbReference type="Proteomes" id="UP000192333">
    <property type="component" value="Chromosome I"/>
</dbReference>
<dbReference type="OrthoDB" id="770695at2"/>